<keyword evidence="2" id="KW-1185">Reference proteome</keyword>
<evidence type="ECO:0000313" key="1">
    <source>
        <dbReference type="EMBL" id="VGO16693.1"/>
    </source>
</evidence>
<sequence length="157" mass="17552">MEESVDTQIEVEPVEFRRMSSIAWGDLNKGLPKHWDDMTPAEHSEFRIRMMVLVCGSVVREYGFDDKTYVMSVVTRIIVLHGFVLQHMPEERGVFNDGPESSILHIALIEAAATCPVIIGADKHYAFEQDTLLSIAAKIRANKNAAATRMPPVGRAL</sequence>
<reference evidence="1 2" key="1">
    <citation type="submission" date="2019-04" db="EMBL/GenBank/DDBJ databases">
        <authorList>
            <person name="Van Vliet M D."/>
        </authorList>
    </citation>
    <scope>NUCLEOTIDE SEQUENCE [LARGE SCALE GENOMIC DNA]</scope>
    <source>
        <strain evidence="1 2">F1</strain>
    </source>
</reference>
<protein>
    <submittedName>
        <fullName evidence="1">Uncharacterized protein</fullName>
    </submittedName>
</protein>
<gene>
    <name evidence="1" type="ORF">PDESU_05284</name>
</gene>
<name>A0A6C2UA12_PONDE</name>
<organism evidence="1 2">
    <name type="scientific">Pontiella desulfatans</name>
    <dbReference type="NCBI Taxonomy" id="2750659"/>
    <lineage>
        <taxon>Bacteria</taxon>
        <taxon>Pseudomonadati</taxon>
        <taxon>Kiritimatiellota</taxon>
        <taxon>Kiritimatiellia</taxon>
        <taxon>Kiritimatiellales</taxon>
        <taxon>Pontiellaceae</taxon>
        <taxon>Pontiella</taxon>
    </lineage>
</organism>
<proteinExistence type="predicted"/>
<dbReference type="AlphaFoldDB" id="A0A6C2UA12"/>
<dbReference type="RefSeq" id="WP_136082223.1">
    <property type="nucleotide sequence ID" value="NZ_CAAHFG010000004.1"/>
</dbReference>
<dbReference type="EMBL" id="CAAHFG010000004">
    <property type="protein sequence ID" value="VGO16693.1"/>
    <property type="molecule type" value="Genomic_DNA"/>
</dbReference>
<evidence type="ECO:0000313" key="2">
    <source>
        <dbReference type="Proteomes" id="UP000366872"/>
    </source>
</evidence>
<accession>A0A6C2UA12</accession>
<dbReference type="Proteomes" id="UP000366872">
    <property type="component" value="Unassembled WGS sequence"/>
</dbReference>